<feature type="signal peptide" evidence="1">
    <location>
        <begin position="1"/>
        <end position="27"/>
    </location>
</feature>
<gene>
    <name evidence="2" type="ORF">VA7868_04590</name>
</gene>
<evidence type="ECO:0000313" key="2">
    <source>
        <dbReference type="EMBL" id="SHI93471.1"/>
    </source>
</evidence>
<evidence type="ECO:0008006" key="4">
    <source>
        <dbReference type="Google" id="ProtNLM"/>
    </source>
</evidence>
<feature type="chain" id="PRO_5012070535" description="DUF2931 family protein" evidence="1">
    <location>
        <begin position="28"/>
        <end position="267"/>
    </location>
</feature>
<dbReference type="STRING" id="1216006.VA7868_04590"/>
<dbReference type="Proteomes" id="UP000184608">
    <property type="component" value="Unassembled WGS sequence"/>
</dbReference>
<sequence length="267" mass="30549">MKFLPAIKMIKFGLGCIFTLVSVFGCASSPPKDMPAWKITIATPSFYNVRVTGAYGVNEAEDWTVLVHNFTQLSWRNGIEKTKKWLSNNSYDGFGIPLNPLVNITSRQIGSGTKVLPSSIYVYWVSYVNQPKFYVTRYDVPEKVRKYIQTKDFYTSRDGKKQSCYKTDFVFGLLPNGHAKVWLAGCMTYTYVTELPPALEPERDYNGFTLDHYRNPKSGTKRTVIDRAKKAGVTIDPIPWDKVNQIYWNNKTDKVDSIEDYLPKAEQ</sequence>
<dbReference type="InterPro" id="IPR021326">
    <property type="entry name" value="DUF2931"/>
</dbReference>
<dbReference type="EMBL" id="FQXZ01000062">
    <property type="protein sequence ID" value="SHI93471.1"/>
    <property type="molecule type" value="Genomic_DNA"/>
</dbReference>
<name>A0A1M6F725_9VIBR</name>
<keyword evidence="3" id="KW-1185">Reference proteome</keyword>
<organism evidence="2 3">
    <name type="scientific">Vibrio aerogenes CECT 7868</name>
    <dbReference type="NCBI Taxonomy" id="1216006"/>
    <lineage>
        <taxon>Bacteria</taxon>
        <taxon>Pseudomonadati</taxon>
        <taxon>Pseudomonadota</taxon>
        <taxon>Gammaproteobacteria</taxon>
        <taxon>Vibrionales</taxon>
        <taxon>Vibrionaceae</taxon>
        <taxon>Vibrio</taxon>
    </lineage>
</organism>
<protein>
    <recommendedName>
        <fullName evidence="4">DUF2931 family protein</fullName>
    </recommendedName>
</protein>
<dbReference type="AlphaFoldDB" id="A0A1M6F725"/>
<keyword evidence="1" id="KW-0732">Signal</keyword>
<reference evidence="2 3" key="1">
    <citation type="submission" date="2016-11" db="EMBL/GenBank/DDBJ databases">
        <authorList>
            <person name="Jaros S."/>
            <person name="Januszkiewicz K."/>
            <person name="Wedrychowicz H."/>
        </authorList>
    </citation>
    <scope>NUCLEOTIDE SEQUENCE [LARGE SCALE GENOMIC DNA]</scope>
    <source>
        <strain evidence="2 3">CECT 7868</strain>
    </source>
</reference>
<evidence type="ECO:0000313" key="3">
    <source>
        <dbReference type="Proteomes" id="UP000184608"/>
    </source>
</evidence>
<evidence type="ECO:0000256" key="1">
    <source>
        <dbReference type="SAM" id="SignalP"/>
    </source>
</evidence>
<proteinExistence type="predicted"/>
<accession>A0A1M6F725</accession>
<dbReference type="Pfam" id="PF11153">
    <property type="entry name" value="DUF2931"/>
    <property type="match status" value="1"/>
</dbReference>
<dbReference type="PROSITE" id="PS51257">
    <property type="entry name" value="PROKAR_LIPOPROTEIN"/>
    <property type="match status" value="1"/>
</dbReference>